<accession>A0ABV3S7V1</accession>
<evidence type="ECO:0000256" key="3">
    <source>
        <dbReference type="ARBA" id="ARBA00023125"/>
    </source>
</evidence>
<comment type="similarity">
    <text evidence="1">Belongs to the LysR transcriptional regulatory family.</text>
</comment>
<dbReference type="Gene3D" id="3.40.190.10">
    <property type="entry name" value="Periplasmic binding protein-like II"/>
    <property type="match status" value="2"/>
</dbReference>
<proteinExistence type="inferred from homology"/>
<dbReference type="Proteomes" id="UP001556653">
    <property type="component" value="Unassembled WGS sequence"/>
</dbReference>
<evidence type="ECO:0000313" key="6">
    <source>
        <dbReference type="EMBL" id="MEX0386125.1"/>
    </source>
</evidence>
<evidence type="ECO:0000256" key="4">
    <source>
        <dbReference type="ARBA" id="ARBA00023163"/>
    </source>
</evidence>
<dbReference type="CDD" id="cd05466">
    <property type="entry name" value="PBP2_LTTR_substrate"/>
    <property type="match status" value="1"/>
</dbReference>
<dbReference type="InterPro" id="IPR000847">
    <property type="entry name" value="LysR_HTH_N"/>
</dbReference>
<name>A0ABV3S7V1_9GAMM</name>
<dbReference type="EMBL" id="JBAKFJ010000001">
    <property type="protein sequence ID" value="MEX0386125.1"/>
    <property type="molecule type" value="Genomic_DNA"/>
</dbReference>
<dbReference type="RefSeq" id="WP_367966603.1">
    <property type="nucleotide sequence ID" value="NZ_JBAKFI010000001.1"/>
</dbReference>
<dbReference type="Gene3D" id="1.10.10.10">
    <property type="entry name" value="Winged helix-like DNA-binding domain superfamily/Winged helix DNA-binding domain"/>
    <property type="match status" value="1"/>
</dbReference>
<evidence type="ECO:0000256" key="1">
    <source>
        <dbReference type="ARBA" id="ARBA00009437"/>
    </source>
</evidence>
<dbReference type="SUPFAM" id="SSF46785">
    <property type="entry name" value="Winged helix' DNA-binding domain"/>
    <property type="match status" value="1"/>
</dbReference>
<keyword evidence="4" id="KW-0804">Transcription</keyword>
<sequence length="309" mass="33934">MSRQSPSGPGQVHDLDIRLIRVFKAVVESGGFSAAENALGIGRSAISLAMSDLEARTGLKLCQRGRGGFSLTEEGQQVYEAGNRMLSALEGFRTEVNSLHERLRGELSIGITDNLVTLPHMQVTEALATLKARGPEVRINIHMVPPNEVAAGVVDGRLHVGVVPAVNNLTGLVHHSLYEETSYLYCARGHPLFETADRVSDQAIAEADAVAPAYALPSHALQRHQPLRCTASATDREGIAFLVHTQRYIGFLPEHFAAPWVERDSLRALGPDRHYYRIEYAVITRRGRRPHRVLETFLDALPGQRPDSS</sequence>
<dbReference type="InterPro" id="IPR005119">
    <property type="entry name" value="LysR_subst-bd"/>
</dbReference>
<dbReference type="SUPFAM" id="SSF53850">
    <property type="entry name" value="Periplasmic binding protein-like II"/>
    <property type="match status" value="1"/>
</dbReference>
<dbReference type="PANTHER" id="PTHR30126">
    <property type="entry name" value="HTH-TYPE TRANSCRIPTIONAL REGULATOR"/>
    <property type="match status" value="1"/>
</dbReference>
<protein>
    <submittedName>
        <fullName evidence="6">LysR family transcriptional regulator</fullName>
    </submittedName>
</protein>
<keyword evidence="2" id="KW-0805">Transcription regulation</keyword>
<organism evidence="6 7">
    <name type="scientific">Spiribacter onubensis</name>
    <dbReference type="NCBI Taxonomy" id="3122420"/>
    <lineage>
        <taxon>Bacteria</taxon>
        <taxon>Pseudomonadati</taxon>
        <taxon>Pseudomonadota</taxon>
        <taxon>Gammaproteobacteria</taxon>
        <taxon>Chromatiales</taxon>
        <taxon>Ectothiorhodospiraceae</taxon>
        <taxon>Spiribacter</taxon>
    </lineage>
</organism>
<dbReference type="Pfam" id="PF00126">
    <property type="entry name" value="HTH_1"/>
    <property type="match status" value="1"/>
</dbReference>
<dbReference type="PANTHER" id="PTHR30126:SF98">
    <property type="entry name" value="HTH-TYPE TRANSCRIPTIONAL ACTIVATOR BAUR"/>
    <property type="match status" value="1"/>
</dbReference>
<evidence type="ECO:0000313" key="7">
    <source>
        <dbReference type="Proteomes" id="UP001556653"/>
    </source>
</evidence>
<dbReference type="InterPro" id="IPR036388">
    <property type="entry name" value="WH-like_DNA-bd_sf"/>
</dbReference>
<keyword evidence="3" id="KW-0238">DNA-binding</keyword>
<keyword evidence="7" id="KW-1185">Reference proteome</keyword>
<dbReference type="InterPro" id="IPR036390">
    <property type="entry name" value="WH_DNA-bd_sf"/>
</dbReference>
<gene>
    <name evidence="6" type="ORF">V6X64_03815</name>
</gene>
<reference evidence="6 7" key="1">
    <citation type="submission" date="2024-02" db="EMBL/GenBank/DDBJ databases">
        <title>New especies of Spiribacter isolated from saline water.</title>
        <authorList>
            <person name="Leon M.J."/>
            <person name="De La Haba R."/>
            <person name="Sanchez-Porro C."/>
            <person name="Ventosa A."/>
        </authorList>
    </citation>
    <scope>NUCLEOTIDE SEQUENCE [LARGE SCALE GENOMIC DNA]</scope>
    <source>
        <strain evidence="7">ag22IC4-227</strain>
    </source>
</reference>
<dbReference type="PROSITE" id="PS50931">
    <property type="entry name" value="HTH_LYSR"/>
    <property type="match status" value="1"/>
</dbReference>
<feature type="domain" description="HTH lysR-type" evidence="5">
    <location>
        <begin position="15"/>
        <end position="72"/>
    </location>
</feature>
<comment type="caution">
    <text evidence="6">The sequence shown here is derived from an EMBL/GenBank/DDBJ whole genome shotgun (WGS) entry which is preliminary data.</text>
</comment>
<evidence type="ECO:0000259" key="5">
    <source>
        <dbReference type="PROSITE" id="PS50931"/>
    </source>
</evidence>
<evidence type="ECO:0000256" key="2">
    <source>
        <dbReference type="ARBA" id="ARBA00023015"/>
    </source>
</evidence>
<dbReference type="Pfam" id="PF03466">
    <property type="entry name" value="LysR_substrate"/>
    <property type="match status" value="1"/>
</dbReference>